<evidence type="ECO:0000256" key="1">
    <source>
        <dbReference type="ARBA" id="ARBA00013275"/>
    </source>
</evidence>
<dbReference type="SUPFAM" id="SSF56801">
    <property type="entry name" value="Acetyl-CoA synthetase-like"/>
    <property type="match status" value="1"/>
</dbReference>
<dbReference type="GO" id="GO:0006085">
    <property type="term" value="P:acetyl-CoA biosynthetic process"/>
    <property type="evidence" value="ECO:0007669"/>
    <property type="project" value="TreeGrafter"/>
</dbReference>
<dbReference type="AlphaFoldDB" id="A0A1I8EWT7"/>
<reference evidence="3" key="1">
    <citation type="submission" date="2016-11" db="UniProtKB">
        <authorList>
            <consortium name="WormBaseParasite"/>
        </authorList>
    </citation>
    <scope>IDENTIFICATION</scope>
    <source>
        <strain evidence="3">pt0022</strain>
    </source>
</reference>
<dbReference type="PANTHER" id="PTHR24095:SF244">
    <property type="entry name" value="ACETYL-COENZYME A SYNTHETASE"/>
    <property type="match status" value="1"/>
</dbReference>
<dbReference type="WBParaSite" id="maker-PairedContig_600-snap-gene-0.30-mRNA-1">
    <property type="protein sequence ID" value="maker-PairedContig_600-snap-gene-0.30-mRNA-1"/>
    <property type="gene ID" value="maker-PairedContig_600-snap-gene-0.30"/>
</dbReference>
<dbReference type="STRING" id="6293.A0A1I8EWT7"/>
<sequence>KRSRFGKERNNEFDRGQLSFLRIEEVKWITVRFEFFKCIFKDGLRILMAAKNLSYECIDAWKSKIEKEATRIYWIGNYYDSEVYDDTELSAETVDILVKKCADVFGRFQLKDKPIVLYLPNVLQLPVAVLAALRIGLTVLPINATNENIECLRDIVKSSGADTVVTVDGFWMGTRLVRTKELLDAAITDIVYFMSTIKTYDSRLPRAKPHMTYRCNILQAIQRVLVIRHVSPDEGIPPPQVNLISRRPYYTYKVAMKQERDWWWSGFFPKASNFCEPKAISNESITLLLPTINASAVLLLPISLERLQTEIIHVQLALHSGEQSLIISTRNISHQIICTLAALRVGAVPLIYEGDIKHPDPSRTSQIIYTYKVSPLNLSSHLVLEKTKASAGSQCWNFGFGNKVAKLLMAEEDLHLLMEYKQYITFWDLKTLKEILVLGSNKLCEQAEEIFHVPCRNIDLILN</sequence>
<dbReference type="GO" id="GO:0003987">
    <property type="term" value="F:acetate-CoA ligase activity"/>
    <property type="evidence" value="ECO:0007669"/>
    <property type="project" value="UniProtKB-EC"/>
</dbReference>
<dbReference type="PANTHER" id="PTHR24095">
    <property type="entry name" value="ACETYL-COENZYME A SYNTHETASE"/>
    <property type="match status" value="1"/>
</dbReference>
<evidence type="ECO:0000313" key="3">
    <source>
        <dbReference type="WBParaSite" id="maker-PairedContig_600-snap-gene-0.30-mRNA-1"/>
    </source>
</evidence>
<evidence type="ECO:0000259" key="2">
    <source>
        <dbReference type="Pfam" id="PF00501"/>
    </source>
</evidence>
<dbReference type="InterPro" id="IPR000873">
    <property type="entry name" value="AMP-dep_synth/lig_dom"/>
</dbReference>
<dbReference type="Gene3D" id="3.40.50.12780">
    <property type="entry name" value="N-terminal domain of ligase-like"/>
    <property type="match status" value="1"/>
</dbReference>
<accession>A0A1I8EWT7</accession>
<dbReference type="EC" id="6.2.1.1" evidence="1"/>
<proteinExistence type="predicted"/>
<organism evidence="3">
    <name type="scientific">Wuchereria bancrofti</name>
    <dbReference type="NCBI Taxonomy" id="6293"/>
    <lineage>
        <taxon>Eukaryota</taxon>
        <taxon>Metazoa</taxon>
        <taxon>Ecdysozoa</taxon>
        <taxon>Nematoda</taxon>
        <taxon>Chromadorea</taxon>
        <taxon>Rhabditida</taxon>
        <taxon>Spirurina</taxon>
        <taxon>Spiruromorpha</taxon>
        <taxon>Filarioidea</taxon>
        <taxon>Onchocercidae</taxon>
        <taxon>Wuchereria</taxon>
    </lineage>
</organism>
<protein>
    <recommendedName>
        <fullName evidence="1">acetate--CoA ligase</fullName>
        <ecNumber evidence="1">6.2.1.1</ecNumber>
    </recommendedName>
</protein>
<dbReference type="Pfam" id="PF00501">
    <property type="entry name" value="AMP-binding"/>
    <property type="match status" value="1"/>
</dbReference>
<feature type="domain" description="AMP-dependent synthetase/ligase" evidence="2">
    <location>
        <begin position="84"/>
        <end position="186"/>
    </location>
</feature>
<name>A0A1I8EWT7_WUCBA</name>
<dbReference type="InterPro" id="IPR042099">
    <property type="entry name" value="ANL_N_sf"/>
</dbReference>